<dbReference type="Pfam" id="PF03168">
    <property type="entry name" value="LEA_2"/>
    <property type="match status" value="1"/>
</dbReference>
<protein>
    <submittedName>
        <fullName evidence="2">LEA type 2 family protein</fullName>
    </submittedName>
</protein>
<evidence type="ECO:0000313" key="2">
    <source>
        <dbReference type="EMBL" id="MEJ8567114.1"/>
    </source>
</evidence>
<gene>
    <name evidence="2" type="ORF">V3330_05705</name>
</gene>
<sequence>MELRTLLRGSLIAIFAFACTACGSSLVKGQSPFVSISSMTASGDSIEAAVNIRNINDVPMNIDRLVLTMQSKNTVLLQHTGSPGLSIDPNTTEDVTLSQTADESSRTLLDSLQSGGVDSLSFSLEGRVQTVEDGNLSFRHQGYLFRVPGKPGQFRATSSRSSER</sequence>
<dbReference type="InterPro" id="IPR004864">
    <property type="entry name" value="LEA_2"/>
</dbReference>
<comment type="caution">
    <text evidence="2">The sequence shown here is derived from an EMBL/GenBank/DDBJ whole genome shotgun (WGS) entry which is preliminary data.</text>
</comment>
<organism evidence="2 3">
    <name type="scientific">Elongatibacter sediminis</name>
    <dbReference type="NCBI Taxonomy" id="3119006"/>
    <lineage>
        <taxon>Bacteria</taxon>
        <taxon>Pseudomonadati</taxon>
        <taxon>Pseudomonadota</taxon>
        <taxon>Gammaproteobacteria</taxon>
        <taxon>Chromatiales</taxon>
        <taxon>Wenzhouxiangellaceae</taxon>
        <taxon>Elongatibacter</taxon>
    </lineage>
</organism>
<dbReference type="SUPFAM" id="SSF117070">
    <property type="entry name" value="LEA14-like"/>
    <property type="match status" value="1"/>
</dbReference>
<dbReference type="RefSeq" id="WP_354694431.1">
    <property type="nucleotide sequence ID" value="NZ_JAZHOG010000003.1"/>
</dbReference>
<keyword evidence="3" id="KW-1185">Reference proteome</keyword>
<reference evidence="2 3" key="1">
    <citation type="submission" date="2024-02" db="EMBL/GenBank/DDBJ databases">
        <title>A novel Wenzhouxiangellaceae bacterium, isolated from coastal sediments.</title>
        <authorList>
            <person name="Du Z.-J."/>
            <person name="Ye Y.-Q."/>
            <person name="Zhang X.-Y."/>
        </authorList>
    </citation>
    <scope>NUCLEOTIDE SEQUENCE [LARGE SCALE GENOMIC DNA]</scope>
    <source>
        <strain evidence="2 3">CH-27</strain>
    </source>
</reference>
<evidence type="ECO:0000259" key="1">
    <source>
        <dbReference type="Pfam" id="PF03168"/>
    </source>
</evidence>
<dbReference type="AlphaFoldDB" id="A0AAW9RCM3"/>
<dbReference type="Gene3D" id="2.60.40.1820">
    <property type="match status" value="1"/>
</dbReference>
<dbReference type="Proteomes" id="UP001359886">
    <property type="component" value="Unassembled WGS sequence"/>
</dbReference>
<accession>A0AAW9RCM3</accession>
<dbReference type="PROSITE" id="PS51257">
    <property type="entry name" value="PROKAR_LIPOPROTEIN"/>
    <property type="match status" value="1"/>
</dbReference>
<name>A0AAW9RCM3_9GAMM</name>
<proteinExistence type="predicted"/>
<dbReference type="EMBL" id="JAZHOG010000003">
    <property type="protein sequence ID" value="MEJ8567114.1"/>
    <property type="molecule type" value="Genomic_DNA"/>
</dbReference>
<evidence type="ECO:0000313" key="3">
    <source>
        <dbReference type="Proteomes" id="UP001359886"/>
    </source>
</evidence>
<feature type="domain" description="Late embryogenesis abundant protein LEA-2 subgroup" evidence="1">
    <location>
        <begin position="50"/>
        <end position="132"/>
    </location>
</feature>